<evidence type="ECO:0000313" key="2">
    <source>
        <dbReference type="EMBL" id="QNK02880.1"/>
    </source>
</evidence>
<gene>
    <name evidence="2" type="ORF">H8F01_07105</name>
</gene>
<accession>A0A7G8Q7X2</accession>
<sequence>MTTQTFSRCAAKTLIGVAALCGAVWTSSALADAEGERLIQAVPPHFRIVGRDNTKAAGLVQLVPDDQTGAHWTEMLTTQIFYNPKATSFMAYRGELEREWQGSCDKTGVDYAMDGEQNGYPINVWVQSCRFRSTSSKPNIALIKMITGRDSVYVIQVNFRYVPDQAKVAQWSSYLDKVTVCDSRMKGRECPAAASP</sequence>
<dbReference type="Proteomes" id="UP000515873">
    <property type="component" value="Chromosome"/>
</dbReference>
<name>A0A7G8Q7X2_9GAMM</name>
<dbReference type="EMBL" id="CP060412">
    <property type="protein sequence ID" value="QNK02880.1"/>
    <property type="molecule type" value="Genomic_DNA"/>
</dbReference>
<keyword evidence="3" id="KW-1185">Reference proteome</keyword>
<feature type="chain" id="PRO_5028887644" evidence="1">
    <location>
        <begin position="32"/>
        <end position="196"/>
    </location>
</feature>
<dbReference type="AlphaFoldDB" id="A0A7G8Q7X2"/>
<evidence type="ECO:0000256" key="1">
    <source>
        <dbReference type="SAM" id="SignalP"/>
    </source>
</evidence>
<protein>
    <submittedName>
        <fullName evidence="2">Uncharacterized protein</fullName>
    </submittedName>
</protein>
<proteinExistence type="predicted"/>
<feature type="signal peptide" evidence="1">
    <location>
        <begin position="1"/>
        <end position="31"/>
    </location>
</feature>
<reference evidence="2 3" key="1">
    <citation type="submission" date="2020-08" db="EMBL/GenBank/DDBJ databases">
        <title>Dyella sp. G9 isolated from forest soil.</title>
        <authorList>
            <person name="Fu J."/>
            <person name="Qiu L."/>
        </authorList>
    </citation>
    <scope>NUCLEOTIDE SEQUENCE [LARGE SCALE GENOMIC DNA]</scope>
    <source>
        <strain evidence="2 3">G9</strain>
    </source>
</reference>
<dbReference type="KEGG" id="dtl:H8F01_07105"/>
<dbReference type="RefSeq" id="WP_187058309.1">
    <property type="nucleotide sequence ID" value="NZ_CP060412.1"/>
</dbReference>
<evidence type="ECO:0000313" key="3">
    <source>
        <dbReference type="Proteomes" id="UP000515873"/>
    </source>
</evidence>
<organism evidence="2 3">
    <name type="scientific">Dyella telluris</name>
    <dbReference type="NCBI Taxonomy" id="2763498"/>
    <lineage>
        <taxon>Bacteria</taxon>
        <taxon>Pseudomonadati</taxon>
        <taxon>Pseudomonadota</taxon>
        <taxon>Gammaproteobacteria</taxon>
        <taxon>Lysobacterales</taxon>
        <taxon>Rhodanobacteraceae</taxon>
        <taxon>Dyella</taxon>
    </lineage>
</organism>
<keyword evidence="1" id="KW-0732">Signal</keyword>